<dbReference type="InterPro" id="IPR052841">
    <property type="entry name" value="PMP_oxidase-like"/>
</dbReference>
<dbReference type="GO" id="GO:0005634">
    <property type="term" value="C:nucleus"/>
    <property type="evidence" value="ECO:0007669"/>
    <property type="project" value="TreeGrafter"/>
</dbReference>
<reference evidence="3" key="2">
    <citation type="submission" date="2021-01" db="EMBL/GenBank/DDBJ databases">
        <authorList>
            <person name="Schikora-Tamarit M.A."/>
        </authorList>
    </citation>
    <scope>NUCLEOTIDE SEQUENCE</scope>
    <source>
        <strain evidence="3">CBS6075</strain>
    </source>
</reference>
<evidence type="ECO:0000313" key="4">
    <source>
        <dbReference type="Proteomes" id="UP000769157"/>
    </source>
</evidence>
<dbReference type="EMBL" id="JAEUBE010000352">
    <property type="protein sequence ID" value="KAH3664094.1"/>
    <property type="molecule type" value="Genomic_DNA"/>
</dbReference>
<dbReference type="Pfam" id="PF01243">
    <property type="entry name" value="PNPOx_N"/>
    <property type="match status" value="1"/>
</dbReference>
<dbReference type="Proteomes" id="UP000769157">
    <property type="component" value="Unassembled WGS sequence"/>
</dbReference>
<accession>A0A9P8P3P1</accession>
<dbReference type="InterPro" id="IPR011576">
    <property type="entry name" value="Pyridox_Oxase_N"/>
</dbReference>
<dbReference type="GO" id="GO:0005737">
    <property type="term" value="C:cytoplasm"/>
    <property type="evidence" value="ECO:0007669"/>
    <property type="project" value="TreeGrafter"/>
</dbReference>
<reference evidence="3" key="1">
    <citation type="journal article" date="2021" name="Open Biol.">
        <title>Shared evolutionary footprints suggest mitochondrial oxidative damage underlies multiple complex I losses in fungi.</title>
        <authorList>
            <person name="Schikora-Tamarit M.A."/>
            <person name="Marcet-Houben M."/>
            <person name="Nosek J."/>
            <person name="Gabaldon T."/>
        </authorList>
    </citation>
    <scope>NUCLEOTIDE SEQUENCE</scope>
    <source>
        <strain evidence="3">CBS6075</strain>
    </source>
</reference>
<dbReference type="AlphaFoldDB" id="A0A9P8P3P1"/>
<feature type="transmembrane region" description="Helical" evidence="1">
    <location>
        <begin position="190"/>
        <end position="209"/>
    </location>
</feature>
<organism evidence="3 4">
    <name type="scientific">Ogataea philodendri</name>
    <dbReference type="NCBI Taxonomy" id="1378263"/>
    <lineage>
        <taxon>Eukaryota</taxon>
        <taxon>Fungi</taxon>
        <taxon>Dikarya</taxon>
        <taxon>Ascomycota</taxon>
        <taxon>Saccharomycotina</taxon>
        <taxon>Pichiomycetes</taxon>
        <taxon>Pichiales</taxon>
        <taxon>Pichiaceae</taxon>
        <taxon>Ogataea</taxon>
    </lineage>
</organism>
<dbReference type="GeneID" id="70236773"/>
<name>A0A9P8P3P1_9ASCO</name>
<feature type="domain" description="Pyridoxamine 5'-phosphate oxidase N-terminal" evidence="2">
    <location>
        <begin position="214"/>
        <end position="297"/>
    </location>
</feature>
<evidence type="ECO:0000259" key="2">
    <source>
        <dbReference type="Pfam" id="PF01243"/>
    </source>
</evidence>
<evidence type="ECO:0000256" key="1">
    <source>
        <dbReference type="SAM" id="Phobius"/>
    </source>
</evidence>
<dbReference type="OrthoDB" id="5300823at2759"/>
<keyword evidence="4" id="KW-1185">Reference proteome</keyword>
<comment type="caution">
    <text evidence="3">The sequence shown here is derived from an EMBL/GenBank/DDBJ whole genome shotgun (WGS) entry which is preliminary data.</text>
</comment>
<dbReference type="SUPFAM" id="SSF50475">
    <property type="entry name" value="FMN-binding split barrel"/>
    <property type="match status" value="1"/>
</dbReference>
<keyword evidence="1" id="KW-0472">Membrane</keyword>
<sequence length="386" mass="42722">MYSISKLASDTFDIPQLARFDRLERTRRLDEVLGLASTSRGRLRDDLRLAPDCRTLSMFDFVSLVSLIVRTLPGKWFPNPPFVSAVCSSKFTSSCIRRNVCSSTSVSVSPSKSLRSRSIVCSDSWSVSFEGSSTAWSNSSSGPSSGLSSKPGPFNRKISPGCTIGAMCGCELIITGEYFVCNTIVINFRYIYLCNFVLSYFFAGFLFIMTSQIPDSIVHLLKSANFIHLGTCSNNVPHVSLMNFTLITPEDKYNGQPGDDYYLLISTPKDTQKYKNLSVNPQCSILVHDWTTSKASGSAGDGQLLNFLKELNQSQLCDLSCNLNGYVEKTLDQATSSPEADYYKDLHLKSNPDAKPFIEKPGNVLLLLRIELSKVVDSNFNISNYS</sequence>
<protein>
    <recommendedName>
        <fullName evidence="2">Pyridoxamine 5'-phosphate oxidase N-terminal domain-containing protein</fullName>
    </recommendedName>
</protein>
<proteinExistence type="predicted"/>
<evidence type="ECO:0000313" key="3">
    <source>
        <dbReference type="EMBL" id="KAH3664094.1"/>
    </source>
</evidence>
<dbReference type="PANTHER" id="PTHR28040:SF1">
    <property type="entry name" value="PYRIDOXAMINE 5'-PHOSPHATE OXIDASE YLR456W HOMOLOG-RELATED"/>
    <property type="match status" value="1"/>
</dbReference>
<gene>
    <name evidence="3" type="ORF">OGAPHI_004808</name>
</gene>
<dbReference type="InterPro" id="IPR012349">
    <property type="entry name" value="Split_barrel_FMN-bd"/>
</dbReference>
<dbReference type="Gene3D" id="2.30.110.10">
    <property type="entry name" value="Electron Transport, Fmn-binding Protein, Chain A"/>
    <property type="match status" value="1"/>
</dbReference>
<keyword evidence="1" id="KW-1133">Transmembrane helix</keyword>
<keyword evidence="1" id="KW-0812">Transmembrane</keyword>
<dbReference type="RefSeq" id="XP_046060374.1">
    <property type="nucleotide sequence ID" value="XM_046205927.1"/>
</dbReference>
<dbReference type="PANTHER" id="PTHR28040">
    <property type="entry name" value="PYRIDOXAMINE 5'-PHOSPHATE OXIDASE YLR456W HOMOLOG-RELATED"/>
    <property type="match status" value="1"/>
</dbReference>